<feature type="compositionally biased region" description="Low complexity" evidence="3">
    <location>
        <begin position="492"/>
        <end position="505"/>
    </location>
</feature>
<feature type="compositionally biased region" description="Low complexity" evidence="3">
    <location>
        <begin position="530"/>
        <end position="550"/>
    </location>
</feature>
<dbReference type="Gene3D" id="2.60.40.150">
    <property type="entry name" value="C2 domain"/>
    <property type="match status" value="1"/>
</dbReference>
<accession>A0A1B9GNY9</accession>
<dbReference type="InterPro" id="IPR000008">
    <property type="entry name" value="C2_dom"/>
</dbReference>
<dbReference type="InterPro" id="IPR037791">
    <property type="entry name" value="C2_fungal_Inn1"/>
</dbReference>
<feature type="compositionally biased region" description="Low complexity" evidence="3">
    <location>
        <begin position="266"/>
        <end position="276"/>
    </location>
</feature>
<feature type="compositionally biased region" description="Low complexity" evidence="3">
    <location>
        <begin position="668"/>
        <end position="681"/>
    </location>
</feature>
<reference evidence="6" key="2">
    <citation type="submission" date="2013-12" db="EMBL/GenBank/DDBJ databases">
        <title>Evolution of pathogenesis and genome organization in the Tremellales.</title>
        <authorList>
            <person name="Cuomo C."/>
            <person name="Litvintseva A."/>
            <person name="Heitman J."/>
            <person name="Chen Y."/>
            <person name="Sun S."/>
            <person name="Springer D."/>
            <person name="Dromer F."/>
            <person name="Young S."/>
            <person name="Zeng Q."/>
            <person name="Chapman S."/>
            <person name="Gujja S."/>
            <person name="Saif S."/>
            <person name="Birren B."/>
        </authorList>
    </citation>
    <scope>NUCLEOTIDE SEQUENCE [LARGE SCALE GENOMIC DNA]</scope>
    <source>
        <strain evidence="6">BCC8398</strain>
    </source>
</reference>
<evidence type="ECO:0000313" key="5">
    <source>
        <dbReference type="EMBL" id="OCF32698.1"/>
    </source>
</evidence>
<feature type="compositionally biased region" description="Pro residues" evidence="3">
    <location>
        <begin position="370"/>
        <end position="380"/>
    </location>
</feature>
<evidence type="ECO:0000259" key="4">
    <source>
        <dbReference type="PROSITE" id="PS50004"/>
    </source>
</evidence>
<feature type="compositionally biased region" description="Polar residues" evidence="3">
    <location>
        <begin position="623"/>
        <end position="637"/>
    </location>
</feature>
<sequence>MGAVEDAKELGTLIVVVGKAKNLVNKSRFGKQDPFCTVLVGEDKQRTKPIKRGGQHPEWDEELRFTILEDLDDVLVRSESQPDSLNSSLSGAPAPLPKDTPAGVITSAALASKSRKGPLGKKGGKSMKVACYADDAKEPELIGECVVPIDEVLKKGEVDEWYEFLYKDKYSGEIYLELTFYSNDAPPVRRNVPRPAVHGLAGAGQFNPSPSGSLSSAASRHKLAGGLTASGSVSGMCLYIPPYMQQGGRAPSPTPQVPPSNSFAELGLPPGHHPGQPTYPPAQQPAQQPAQHVVAPPLLNSQPSIDALTRPMSSMSLGESYPSRPLAATPAPQPAPQYQLGNSAPTHGTHRHSLGGPSDAPWAQMLTQSQPPPAPTPHPRPMSSNDAVPWEQAQRLEQERLRTTATPLPRPGSEQGYGNLASNQYAHHHRPSLSGIDHRVPSPIPESLRPAAPPDTINHLPPRSQSFSQTAPAPIPAPYPALSHAPIPPPHSNSAPPISPTSSTTYHAPSHSFSALTQPVVDPNRAPSPGAGYYQQQQQQQQQPYHGGYQENQAGPSAQPAYTTPTRRDTYPPRPQAYQQTPPSGQTYSSSYGQMPPSGSQYNSPYSQSESQYAQSMPPPTITPQTFVPPQQPSTVEQDPPPANNNGYVPWYQQTQSTTPAPPPAPPAQQAYGQQYTQPPYGHMSPATSQYSSPGPPPVPQARPQPAAPPRPQAVGYYPSDELYAAQRQETQTPQPPAQAPWQAHQSRPSYDQQAVYDAQRTQAYTPVPATSYSPATHQSPHQPGVSAPSPPRQPSWQQAQPPYHTSTPNPQPTSPPFPNQPTAYAQMTGSLGPPPTMTDRIAMTPHPQQHYDQARAHSPQPPTQDQYGQQQQPQPAGYGRAPSPQPMTQAQSYQPPYPSQAQLPSAQLQAQLIPLTHSTSPLPPSNPGRAPSPSVSSTSTAKKDWRSYMAGLSTTPNGGIVPNRTPSPQPPPKDPQQGQWYTPPPSLPNSIVPPEGWKSTLPAQKDGHHWRG</sequence>
<feature type="compositionally biased region" description="Polar residues" evidence="3">
    <location>
        <begin position="795"/>
        <end position="805"/>
    </location>
</feature>
<reference evidence="5 6" key="1">
    <citation type="submission" date="2013-07" db="EMBL/GenBank/DDBJ databases">
        <title>The Genome Sequence of Cryptococcus heveanensis BCC8398.</title>
        <authorList>
            <consortium name="The Broad Institute Genome Sequencing Platform"/>
            <person name="Cuomo C."/>
            <person name="Litvintseva A."/>
            <person name="Chen Y."/>
            <person name="Heitman J."/>
            <person name="Sun S."/>
            <person name="Springer D."/>
            <person name="Dromer F."/>
            <person name="Young S.K."/>
            <person name="Zeng Q."/>
            <person name="Gargeya S."/>
            <person name="Fitzgerald M."/>
            <person name="Abouelleil A."/>
            <person name="Alvarado L."/>
            <person name="Berlin A.M."/>
            <person name="Chapman S.B."/>
            <person name="Dewar J."/>
            <person name="Goldberg J."/>
            <person name="Griggs A."/>
            <person name="Gujja S."/>
            <person name="Hansen M."/>
            <person name="Howarth C."/>
            <person name="Imamovic A."/>
            <person name="Larimer J."/>
            <person name="McCowan C."/>
            <person name="Murphy C."/>
            <person name="Pearson M."/>
            <person name="Priest M."/>
            <person name="Roberts A."/>
            <person name="Saif S."/>
            <person name="Shea T."/>
            <person name="Sykes S."/>
            <person name="Wortman J."/>
            <person name="Nusbaum C."/>
            <person name="Birren B."/>
        </authorList>
    </citation>
    <scope>NUCLEOTIDE SEQUENCE [LARGE SCALE GENOMIC DNA]</scope>
    <source>
        <strain evidence="5 6">BCC8398</strain>
    </source>
</reference>
<evidence type="ECO:0000313" key="6">
    <source>
        <dbReference type="Proteomes" id="UP000092666"/>
    </source>
</evidence>
<proteinExistence type="predicted"/>
<keyword evidence="6" id="KW-1185">Reference proteome</keyword>
<feature type="region of interest" description="Disordered" evidence="3">
    <location>
        <begin position="247"/>
        <end position="291"/>
    </location>
</feature>
<evidence type="ECO:0000256" key="2">
    <source>
        <dbReference type="ARBA" id="ARBA00022837"/>
    </source>
</evidence>
<dbReference type="SMART" id="SM00239">
    <property type="entry name" value="C2"/>
    <property type="match status" value="1"/>
</dbReference>
<dbReference type="STRING" id="1296120.A0A1B9GNY9"/>
<feature type="compositionally biased region" description="Polar residues" evidence="3">
    <location>
        <begin position="760"/>
        <end position="782"/>
    </location>
</feature>
<feature type="region of interest" description="Disordered" evidence="3">
    <location>
        <begin position="430"/>
        <end position="1013"/>
    </location>
</feature>
<name>A0A1B9GNY9_9TREE</name>
<dbReference type="PANTHER" id="PTHR46502:SF2">
    <property type="entry name" value="16 KDA PHLOEM PROTEIN 2"/>
    <property type="match status" value="1"/>
</dbReference>
<evidence type="ECO:0000256" key="3">
    <source>
        <dbReference type="SAM" id="MobiDB-lite"/>
    </source>
</evidence>
<dbReference type="InterPro" id="IPR035892">
    <property type="entry name" value="C2_domain_sf"/>
</dbReference>
<feature type="compositionally biased region" description="Pro residues" evidence="3">
    <location>
        <begin position="966"/>
        <end position="975"/>
    </location>
</feature>
<keyword evidence="2" id="KW-0106">Calcium</keyword>
<feature type="compositionally biased region" description="Pro residues" evidence="3">
    <location>
        <begin position="694"/>
        <end position="712"/>
    </location>
</feature>
<feature type="region of interest" description="Disordered" evidence="3">
    <location>
        <begin position="313"/>
        <end position="389"/>
    </location>
</feature>
<evidence type="ECO:0000256" key="1">
    <source>
        <dbReference type="ARBA" id="ARBA00022723"/>
    </source>
</evidence>
<feature type="domain" description="C2" evidence="4">
    <location>
        <begin position="1"/>
        <end position="162"/>
    </location>
</feature>
<organism evidence="5 6">
    <name type="scientific">Kwoniella heveanensis BCC8398</name>
    <dbReference type="NCBI Taxonomy" id="1296120"/>
    <lineage>
        <taxon>Eukaryota</taxon>
        <taxon>Fungi</taxon>
        <taxon>Dikarya</taxon>
        <taxon>Basidiomycota</taxon>
        <taxon>Agaricomycotina</taxon>
        <taxon>Tremellomycetes</taxon>
        <taxon>Tremellales</taxon>
        <taxon>Cryptococcaceae</taxon>
        <taxon>Kwoniella</taxon>
    </lineage>
</organism>
<dbReference type="AlphaFoldDB" id="A0A1B9GNY9"/>
<feature type="region of interest" description="Disordered" evidence="3">
    <location>
        <begin position="82"/>
        <end position="101"/>
    </location>
</feature>
<dbReference type="OrthoDB" id="270970at2759"/>
<dbReference type="SUPFAM" id="SSF49562">
    <property type="entry name" value="C2 domain (Calcium/lipid-binding domain, CaLB)"/>
    <property type="match status" value="1"/>
</dbReference>
<feature type="compositionally biased region" description="Low complexity" evidence="3">
    <location>
        <begin position="864"/>
        <end position="876"/>
    </location>
</feature>
<feature type="compositionally biased region" description="Polar residues" evidence="3">
    <location>
        <begin position="577"/>
        <end position="615"/>
    </location>
</feature>
<dbReference type="Proteomes" id="UP000092666">
    <property type="component" value="Unassembled WGS sequence"/>
</dbReference>
<protein>
    <recommendedName>
        <fullName evidence="4">C2 domain-containing protein</fullName>
    </recommendedName>
</protein>
<dbReference type="PROSITE" id="PS50004">
    <property type="entry name" value="C2"/>
    <property type="match status" value="1"/>
</dbReference>
<dbReference type="GO" id="GO:0046872">
    <property type="term" value="F:metal ion binding"/>
    <property type="evidence" value="ECO:0007669"/>
    <property type="project" value="UniProtKB-KW"/>
</dbReference>
<feature type="compositionally biased region" description="Low complexity" evidence="3">
    <location>
        <begin position="890"/>
        <end position="921"/>
    </location>
</feature>
<dbReference type="Pfam" id="PF00168">
    <property type="entry name" value="C2"/>
    <property type="match status" value="2"/>
</dbReference>
<feature type="compositionally biased region" description="Pro residues" evidence="3">
    <location>
        <begin position="810"/>
        <end position="820"/>
    </location>
</feature>
<dbReference type="PANTHER" id="PTHR46502">
    <property type="entry name" value="C2 DOMAIN-CONTAINING"/>
    <property type="match status" value="1"/>
</dbReference>
<dbReference type="CDD" id="cd08681">
    <property type="entry name" value="C2_fungal_Inn1p-like"/>
    <property type="match status" value="1"/>
</dbReference>
<dbReference type="EMBL" id="KV700129">
    <property type="protein sequence ID" value="OCF32698.1"/>
    <property type="molecule type" value="Genomic_DNA"/>
</dbReference>
<feature type="compositionally biased region" description="Low complexity" evidence="3">
    <location>
        <begin position="932"/>
        <end position="941"/>
    </location>
</feature>
<gene>
    <name evidence="5" type="ORF">I316_05619</name>
</gene>
<keyword evidence="1" id="KW-0479">Metal-binding</keyword>